<keyword evidence="3" id="KW-0597">Phosphoprotein</keyword>
<name>A0A9D1J250_9FIRM</name>
<organism evidence="8 9">
    <name type="scientific">Candidatus Gallacutalibacter pullicola</name>
    <dbReference type="NCBI Taxonomy" id="2840830"/>
    <lineage>
        <taxon>Bacteria</taxon>
        <taxon>Bacillati</taxon>
        <taxon>Bacillota</taxon>
        <taxon>Clostridia</taxon>
        <taxon>Eubacteriales</taxon>
        <taxon>Candidatus Gallacutalibacter</taxon>
    </lineage>
</organism>
<dbReference type="GO" id="GO:0000155">
    <property type="term" value="F:phosphorelay sensor kinase activity"/>
    <property type="evidence" value="ECO:0007669"/>
    <property type="project" value="InterPro"/>
</dbReference>
<dbReference type="EC" id="2.7.13.3" evidence="2"/>
<dbReference type="SMART" id="SM00388">
    <property type="entry name" value="HisKA"/>
    <property type="match status" value="1"/>
</dbReference>
<dbReference type="InterPro" id="IPR005467">
    <property type="entry name" value="His_kinase_dom"/>
</dbReference>
<keyword evidence="6" id="KW-0812">Transmembrane</keyword>
<evidence type="ECO:0000256" key="3">
    <source>
        <dbReference type="ARBA" id="ARBA00022553"/>
    </source>
</evidence>
<dbReference type="InterPro" id="IPR036097">
    <property type="entry name" value="HisK_dim/P_sf"/>
</dbReference>
<dbReference type="SUPFAM" id="SSF47384">
    <property type="entry name" value="Homodimeric domain of signal transducing histidine kinase"/>
    <property type="match status" value="1"/>
</dbReference>
<dbReference type="InterPro" id="IPR036890">
    <property type="entry name" value="HATPase_C_sf"/>
</dbReference>
<dbReference type="InterPro" id="IPR003594">
    <property type="entry name" value="HATPase_dom"/>
</dbReference>
<gene>
    <name evidence="8" type="ORF">IAA54_09510</name>
</gene>
<evidence type="ECO:0000256" key="4">
    <source>
        <dbReference type="ARBA" id="ARBA00022777"/>
    </source>
</evidence>
<comment type="catalytic activity">
    <reaction evidence="1">
        <text>ATP + protein L-histidine = ADP + protein N-phospho-L-histidine.</text>
        <dbReference type="EC" id="2.7.13.3"/>
    </reaction>
</comment>
<sequence>MNTVQRFFRRYIFSTIGIMILFLTVNLVLLFTIIIVGSMSGSDDAFSVGDFSDHIVLQDGNWVADDTALSMLQDQSAWAMLLDENGDVVWQQNLPENLPRSYTSAEVASFSRWYLEDYPVKIWTRTDSYLVVVGYQPGALVKYYFSLEWPYMGVMLGGIAAVFLINLLLIVFLILRNTRKVERAMTPILQGIQNLSHGNPSHLDEQGELAEINAGLNRAADYMRKKDNTRAEWIRGVSHDIRTPLSMVLGYASELEDDRALPQEARKQAGIIRRESEKMKRLIDDLNLTTKLEYALQPVHFKDVDWVEISRQAVSEVLNSGLDSRYEIVFAETQPGRSIHLLGDEGLLRRMLDNLLRNSITHNPQGCKIVLSVGEKNGYCLCTVSDDGVGIAPEFLKELNRGDDIASTQDSDGKTEHGLGLKLVAQIVKAHQGTISFANNTPHGLESIKHEQKDFLTASTPSRGLEVKITLPIQPHFS</sequence>
<evidence type="ECO:0000256" key="1">
    <source>
        <dbReference type="ARBA" id="ARBA00000085"/>
    </source>
</evidence>
<protein>
    <recommendedName>
        <fullName evidence="2">histidine kinase</fullName>
        <ecNumber evidence="2">2.7.13.3</ecNumber>
    </recommendedName>
</protein>
<proteinExistence type="predicted"/>
<evidence type="ECO:0000256" key="2">
    <source>
        <dbReference type="ARBA" id="ARBA00012438"/>
    </source>
</evidence>
<dbReference type="CDD" id="cd00082">
    <property type="entry name" value="HisKA"/>
    <property type="match status" value="1"/>
</dbReference>
<evidence type="ECO:0000259" key="7">
    <source>
        <dbReference type="PROSITE" id="PS50109"/>
    </source>
</evidence>
<keyword evidence="4 8" id="KW-0418">Kinase</keyword>
<dbReference type="PANTHER" id="PTHR43547">
    <property type="entry name" value="TWO-COMPONENT HISTIDINE KINASE"/>
    <property type="match status" value="1"/>
</dbReference>
<dbReference type="Gene3D" id="3.30.565.10">
    <property type="entry name" value="Histidine kinase-like ATPase, C-terminal domain"/>
    <property type="match status" value="1"/>
</dbReference>
<dbReference type="EMBL" id="DVHF01000113">
    <property type="protein sequence ID" value="HIR57895.1"/>
    <property type="molecule type" value="Genomic_DNA"/>
</dbReference>
<evidence type="ECO:0000313" key="9">
    <source>
        <dbReference type="Proteomes" id="UP000886785"/>
    </source>
</evidence>
<dbReference type="SMART" id="SM00387">
    <property type="entry name" value="HATPase_c"/>
    <property type="match status" value="1"/>
</dbReference>
<dbReference type="Pfam" id="PF02518">
    <property type="entry name" value="HATPase_c"/>
    <property type="match status" value="1"/>
</dbReference>
<feature type="transmembrane region" description="Helical" evidence="6">
    <location>
        <begin position="12"/>
        <end position="36"/>
    </location>
</feature>
<dbReference type="PROSITE" id="PS50109">
    <property type="entry name" value="HIS_KIN"/>
    <property type="match status" value="1"/>
</dbReference>
<dbReference type="InterPro" id="IPR003661">
    <property type="entry name" value="HisK_dim/P_dom"/>
</dbReference>
<keyword evidence="5" id="KW-0902">Two-component regulatory system</keyword>
<dbReference type="Pfam" id="PF00512">
    <property type="entry name" value="HisKA"/>
    <property type="match status" value="1"/>
</dbReference>
<dbReference type="InterPro" id="IPR004358">
    <property type="entry name" value="Sig_transdc_His_kin-like_C"/>
</dbReference>
<comment type="caution">
    <text evidence="8">The sequence shown here is derived from an EMBL/GenBank/DDBJ whole genome shotgun (WGS) entry which is preliminary data.</text>
</comment>
<keyword evidence="6" id="KW-1133">Transmembrane helix</keyword>
<feature type="domain" description="Histidine kinase" evidence="7">
    <location>
        <begin position="236"/>
        <end position="475"/>
    </location>
</feature>
<dbReference type="PANTHER" id="PTHR43547:SF2">
    <property type="entry name" value="HYBRID SIGNAL TRANSDUCTION HISTIDINE KINASE C"/>
    <property type="match status" value="1"/>
</dbReference>
<reference evidence="8" key="2">
    <citation type="journal article" date="2021" name="PeerJ">
        <title>Extensive microbial diversity within the chicken gut microbiome revealed by metagenomics and culture.</title>
        <authorList>
            <person name="Gilroy R."/>
            <person name="Ravi A."/>
            <person name="Getino M."/>
            <person name="Pursley I."/>
            <person name="Horton D.L."/>
            <person name="Alikhan N.F."/>
            <person name="Baker D."/>
            <person name="Gharbi K."/>
            <person name="Hall N."/>
            <person name="Watson M."/>
            <person name="Adriaenssens E.M."/>
            <person name="Foster-Nyarko E."/>
            <person name="Jarju S."/>
            <person name="Secka A."/>
            <person name="Antonio M."/>
            <person name="Oren A."/>
            <person name="Chaudhuri R.R."/>
            <person name="La Ragione R."/>
            <person name="Hildebrand F."/>
            <person name="Pallen M.J."/>
        </authorList>
    </citation>
    <scope>NUCLEOTIDE SEQUENCE</scope>
    <source>
        <strain evidence="8">ChiSjej1B19-7085</strain>
    </source>
</reference>
<evidence type="ECO:0000256" key="6">
    <source>
        <dbReference type="SAM" id="Phobius"/>
    </source>
</evidence>
<keyword evidence="6" id="KW-0472">Membrane</keyword>
<dbReference type="Gene3D" id="1.10.287.130">
    <property type="match status" value="1"/>
</dbReference>
<accession>A0A9D1J250</accession>
<dbReference type="PRINTS" id="PR00344">
    <property type="entry name" value="BCTRLSENSOR"/>
</dbReference>
<feature type="transmembrane region" description="Helical" evidence="6">
    <location>
        <begin position="151"/>
        <end position="175"/>
    </location>
</feature>
<evidence type="ECO:0000313" key="8">
    <source>
        <dbReference type="EMBL" id="HIR57895.1"/>
    </source>
</evidence>
<evidence type="ECO:0000256" key="5">
    <source>
        <dbReference type="ARBA" id="ARBA00023012"/>
    </source>
</evidence>
<reference evidence="8" key="1">
    <citation type="submission" date="2020-10" db="EMBL/GenBank/DDBJ databases">
        <authorList>
            <person name="Gilroy R."/>
        </authorList>
    </citation>
    <scope>NUCLEOTIDE SEQUENCE</scope>
    <source>
        <strain evidence="8">ChiSjej1B19-7085</strain>
    </source>
</reference>
<dbReference type="SUPFAM" id="SSF55874">
    <property type="entry name" value="ATPase domain of HSP90 chaperone/DNA topoisomerase II/histidine kinase"/>
    <property type="match status" value="1"/>
</dbReference>
<keyword evidence="4 8" id="KW-0808">Transferase</keyword>
<dbReference type="Proteomes" id="UP000886785">
    <property type="component" value="Unassembled WGS sequence"/>
</dbReference>
<dbReference type="AlphaFoldDB" id="A0A9D1J250"/>